<evidence type="ECO:0000313" key="2">
    <source>
        <dbReference type="Proteomes" id="UP000828390"/>
    </source>
</evidence>
<evidence type="ECO:0000313" key="1">
    <source>
        <dbReference type="EMBL" id="KAH3750916.1"/>
    </source>
</evidence>
<dbReference type="EMBL" id="JAIWYP010000010">
    <property type="protein sequence ID" value="KAH3750916.1"/>
    <property type="molecule type" value="Genomic_DNA"/>
</dbReference>
<name>A0A9D4DLF6_DREPO</name>
<reference evidence="1" key="2">
    <citation type="submission" date="2020-11" db="EMBL/GenBank/DDBJ databases">
        <authorList>
            <person name="McCartney M.A."/>
            <person name="Auch B."/>
            <person name="Kono T."/>
            <person name="Mallez S."/>
            <person name="Becker A."/>
            <person name="Gohl D.M."/>
            <person name="Silverstein K.A.T."/>
            <person name="Koren S."/>
            <person name="Bechman K.B."/>
            <person name="Herman A."/>
            <person name="Abrahante J.E."/>
            <person name="Garbe J."/>
        </authorList>
    </citation>
    <scope>NUCLEOTIDE SEQUENCE</scope>
    <source>
        <strain evidence="1">Duluth1</strain>
        <tissue evidence="1">Whole animal</tissue>
    </source>
</reference>
<proteinExistence type="predicted"/>
<comment type="caution">
    <text evidence="1">The sequence shown here is derived from an EMBL/GenBank/DDBJ whole genome shotgun (WGS) entry which is preliminary data.</text>
</comment>
<protein>
    <submittedName>
        <fullName evidence="1">Uncharacterized protein</fullName>
    </submittedName>
</protein>
<dbReference type="AlphaFoldDB" id="A0A9D4DLF6"/>
<sequence length="67" mass="8355">MHALPYFRCCCDWVDGSRYCYRSYCRWYIRNSHIRKRCDWNIPLHSNCNIGLDDGIYLDLYFDNWDY</sequence>
<keyword evidence="2" id="KW-1185">Reference proteome</keyword>
<accession>A0A9D4DLF6</accession>
<gene>
    <name evidence="1" type="ORF">DPMN_185454</name>
</gene>
<dbReference type="Proteomes" id="UP000828390">
    <property type="component" value="Unassembled WGS sequence"/>
</dbReference>
<organism evidence="1 2">
    <name type="scientific">Dreissena polymorpha</name>
    <name type="common">Zebra mussel</name>
    <name type="synonym">Mytilus polymorpha</name>
    <dbReference type="NCBI Taxonomy" id="45954"/>
    <lineage>
        <taxon>Eukaryota</taxon>
        <taxon>Metazoa</taxon>
        <taxon>Spiralia</taxon>
        <taxon>Lophotrochozoa</taxon>
        <taxon>Mollusca</taxon>
        <taxon>Bivalvia</taxon>
        <taxon>Autobranchia</taxon>
        <taxon>Heteroconchia</taxon>
        <taxon>Euheterodonta</taxon>
        <taxon>Imparidentia</taxon>
        <taxon>Neoheterodontei</taxon>
        <taxon>Myida</taxon>
        <taxon>Dreissenoidea</taxon>
        <taxon>Dreissenidae</taxon>
        <taxon>Dreissena</taxon>
    </lineage>
</organism>
<reference evidence="1" key="1">
    <citation type="journal article" date="2019" name="bioRxiv">
        <title>The Genome of the Zebra Mussel, Dreissena polymorpha: A Resource for Invasive Species Research.</title>
        <authorList>
            <person name="McCartney M.A."/>
            <person name="Auch B."/>
            <person name="Kono T."/>
            <person name="Mallez S."/>
            <person name="Zhang Y."/>
            <person name="Obille A."/>
            <person name="Becker A."/>
            <person name="Abrahante J.E."/>
            <person name="Garbe J."/>
            <person name="Badalamenti J.P."/>
            <person name="Herman A."/>
            <person name="Mangelson H."/>
            <person name="Liachko I."/>
            <person name="Sullivan S."/>
            <person name="Sone E.D."/>
            <person name="Koren S."/>
            <person name="Silverstein K.A.T."/>
            <person name="Beckman K.B."/>
            <person name="Gohl D.M."/>
        </authorList>
    </citation>
    <scope>NUCLEOTIDE SEQUENCE</scope>
    <source>
        <strain evidence="1">Duluth1</strain>
        <tissue evidence="1">Whole animal</tissue>
    </source>
</reference>